<protein>
    <recommendedName>
        <fullName evidence="1">Nitrile hydratase beta subunit domain-containing protein</fullName>
    </recommendedName>
</protein>
<organism evidence="2 3">
    <name type="scientific">Streptomyces olivaceiscleroticus</name>
    <dbReference type="NCBI Taxonomy" id="68245"/>
    <lineage>
        <taxon>Bacteria</taxon>
        <taxon>Bacillati</taxon>
        <taxon>Actinomycetota</taxon>
        <taxon>Actinomycetes</taxon>
        <taxon>Kitasatosporales</taxon>
        <taxon>Streptomycetaceae</taxon>
        <taxon>Streptomyces</taxon>
    </lineage>
</organism>
<feature type="domain" description="Nitrile hydratase beta subunit" evidence="1">
    <location>
        <begin position="3"/>
        <end position="92"/>
    </location>
</feature>
<dbReference type="RefSeq" id="WP_346098970.1">
    <property type="nucleotide sequence ID" value="NZ_BAAABY010000046.1"/>
</dbReference>
<dbReference type="Proteomes" id="UP001500909">
    <property type="component" value="Unassembled WGS sequence"/>
</dbReference>
<sequence length="99" mass="11115">MDEQQAAFAAGQRVRVRPVDPVGHTRVPRYIRGHTGRVVEAQGRWPLADDRAAGFAEPRVETVYTVAFPARELWGGDGTHEVTVDLWETYLERAAEDRA</sequence>
<evidence type="ECO:0000313" key="3">
    <source>
        <dbReference type="Proteomes" id="UP001500909"/>
    </source>
</evidence>
<dbReference type="Gene3D" id="2.30.30.50">
    <property type="match status" value="1"/>
</dbReference>
<dbReference type="InterPro" id="IPR008990">
    <property type="entry name" value="Elect_transpt_acc-like_dom_sf"/>
</dbReference>
<evidence type="ECO:0000313" key="2">
    <source>
        <dbReference type="EMBL" id="GAA0490936.1"/>
    </source>
</evidence>
<proteinExistence type="predicted"/>
<keyword evidence="3" id="KW-1185">Reference proteome</keyword>
<gene>
    <name evidence="2" type="ORF">GCM10010361_65290</name>
</gene>
<comment type="caution">
    <text evidence="2">The sequence shown here is derived from an EMBL/GenBank/DDBJ whole genome shotgun (WGS) entry which is preliminary data.</text>
</comment>
<dbReference type="EMBL" id="BAAABY010000046">
    <property type="protein sequence ID" value="GAA0490936.1"/>
    <property type="molecule type" value="Genomic_DNA"/>
</dbReference>
<accession>A0ABP3L333</accession>
<name>A0ABP3L333_9ACTN</name>
<evidence type="ECO:0000259" key="1">
    <source>
        <dbReference type="Pfam" id="PF02211"/>
    </source>
</evidence>
<reference evidence="3" key="1">
    <citation type="journal article" date="2019" name="Int. J. Syst. Evol. Microbiol.">
        <title>The Global Catalogue of Microorganisms (GCM) 10K type strain sequencing project: providing services to taxonomists for standard genome sequencing and annotation.</title>
        <authorList>
            <consortium name="The Broad Institute Genomics Platform"/>
            <consortium name="The Broad Institute Genome Sequencing Center for Infectious Disease"/>
            <person name="Wu L."/>
            <person name="Ma J."/>
        </authorList>
    </citation>
    <scope>NUCLEOTIDE SEQUENCE [LARGE SCALE GENOMIC DNA]</scope>
    <source>
        <strain evidence="3">JCM 4805</strain>
    </source>
</reference>
<dbReference type="Pfam" id="PF02211">
    <property type="entry name" value="NHase_beta_C"/>
    <property type="match status" value="1"/>
</dbReference>
<dbReference type="SUPFAM" id="SSF50090">
    <property type="entry name" value="Electron transport accessory proteins"/>
    <property type="match status" value="1"/>
</dbReference>
<dbReference type="InterPro" id="IPR024690">
    <property type="entry name" value="CN_hydtase_beta_dom_C"/>
</dbReference>